<evidence type="ECO:0000256" key="2">
    <source>
        <dbReference type="ARBA" id="ARBA00022737"/>
    </source>
</evidence>
<evidence type="ECO:0000256" key="1">
    <source>
        <dbReference type="ARBA" id="ARBA00006643"/>
    </source>
</evidence>
<dbReference type="Pfam" id="PF13041">
    <property type="entry name" value="PPR_2"/>
    <property type="match status" value="2"/>
</dbReference>
<dbReference type="GO" id="GO:0099402">
    <property type="term" value="P:plant organ development"/>
    <property type="evidence" value="ECO:0007669"/>
    <property type="project" value="UniProtKB-ARBA"/>
</dbReference>
<dbReference type="FunFam" id="1.25.40.10:FF:000488">
    <property type="entry name" value="Pentatricopeptide repeat-containing protein, mitochondrial"/>
    <property type="match status" value="1"/>
</dbReference>
<comment type="caution">
    <text evidence="5">The sequence shown here is derived from an EMBL/GenBank/DDBJ whole genome shotgun (WGS) entry which is preliminary data.</text>
</comment>
<keyword evidence="2" id="KW-0677">Repeat</keyword>
<evidence type="ECO:0000313" key="5">
    <source>
        <dbReference type="EMBL" id="KAG9450066.1"/>
    </source>
</evidence>
<dbReference type="Pfam" id="PF01535">
    <property type="entry name" value="PPR"/>
    <property type="match status" value="6"/>
</dbReference>
<accession>A0AAV7ENR3</accession>
<dbReference type="SUPFAM" id="SSF48452">
    <property type="entry name" value="TPR-like"/>
    <property type="match status" value="1"/>
</dbReference>
<dbReference type="FunFam" id="1.25.40.10:FF:000158">
    <property type="entry name" value="pentatricopeptide repeat-containing protein At2g33680"/>
    <property type="match status" value="1"/>
</dbReference>
<evidence type="ECO:0008006" key="7">
    <source>
        <dbReference type="Google" id="ProtNLM"/>
    </source>
</evidence>
<dbReference type="AlphaFoldDB" id="A0AAV7ENR3"/>
<dbReference type="InterPro" id="IPR046848">
    <property type="entry name" value="E_motif"/>
</dbReference>
<evidence type="ECO:0000256" key="4">
    <source>
        <dbReference type="PROSITE-ProRule" id="PRU00708"/>
    </source>
</evidence>
<dbReference type="Pfam" id="PF20431">
    <property type="entry name" value="E_motif"/>
    <property type="match status" value="1"/>
</dbReference>
<dbReference type="PROSITE" id="PS51375">
    <property type="entry name" value="PPR"/>
    <property type="match status" value="4"/>
</dbReference>
<dbReference type="GO" id="GO:0009451">
    <property type="term" value="P:RNA modification"/>
    <property type="evidence" value="ECO:0007669"/>
    <property type="project" value="InterPro"/>
</dbReference>
<dbReference type="NCBIfam" id="TIGR00756">
    <property type="entry name" value="PPR"/>
    <property type="match status" value="4"/>
</dbReference>
<feature type="repeat" description="PPR" evidence="4">
    <location>
        <begin position="68"/>
        <end position="102"/>
    </location>
</feature>
<organism evidence="5 6">
    <name type="scientific">Aristolochia fimbriata</name>
    <name type="common">White veined hardy Dutchman's pipe vine</name>
    <dbReference type="NCBI Taxonomy" id="158543"/>
    <lineage>
        <taxon>Eukaryota</taxon>
        <taxon>Viridiplantae</taxon>
        <taxon>Streptophyta</taxon>
        <taxon>Embryophyta</taxon>
        <taxon>Tracheophyta</taxon>
        <taxon>Spermatophyta</taxon>
        <taxon>Magnoliopsida</taxon>
        <taxon>Magnoliidae</taxon>
        <taxon>Piperales</taxon>
        <taxon>Aristolochiaceae</taxon>
        <taxon>Aristolochia</taxon>
    </lineage>
</organism>
<gene>
    <name evidence="5" type="ORF">H6P81_010031</name>
</gene>
<dbReference type="Proteomes" id="UP000825729">
    <property type="component" value="Unassembled WGS sequence"/>
</dbReference>
<feature type="repeat" description="PPR" evidence="4">
    <location>
        <begin position="169"/>
        <end position="203"/>
    </location>
</feature>
<dbReference type="InterPro" id="IPR002885">
    <property type="entry name" value="PPR_rpt"/>
</dbReference>
<sequence>MSLPTIQASLLHCIRNKSYWKTRQVHSQIVLNFLSSDIYLANLIIESYFKCGQPQLAYLTFDQMPERDSVSWGQIISSYSKCKQHDKAIEYFHMMGQQGCSPNRSCLLSALNACSSLSMLMEGKQLHSQIIKRISPVDVIVGNILIDFYSKCGELSESRKAFDDILVKDLVSWTSLLSGYCQSGLATEAWGMFTFMMEQGMGFSYHAFSVAAKACAEINDVKCGEGLHSLIVKTGFESHVFVASALLDMYSKHGKITSGRHIFDSMDEPNIVSWTSIITGYVQNDEGEEALKLFRRQTQLGILPDAFSISSILAACANIPALEYGKQLHCLNVKLGFEFQTFAGNSLLGMYSRCGCLEDARAVHASIGKPNVITWTAMIAGYAQHGRGTEALEIFHQMRETKVKPNAITLLAILSACSRSGLIEEGIKYFQSMGKDYDIEAREEHFTCMVDLLARAGRVKEAEEFMRGMPFEPSASAWGALLSGYMACGDLKMASKCAEELLRLEPSSASNIVTLANMYASLGKWEEMGRIRGLMKEKSLKKESGYSWIEIGEKLSVFGVRDQLHPQSDVIYEVLHLLSIEEGSLAVCQLPVQSTLNLPIDPRFVSYKWCSINQPLKLLSRSPLSILTSLLIQSPVSVDKCEVTILSSRDTELNNSHFLFKTIFVTFEHSQQKFPTPKSVSSTDYSQASPVCNTSRNLLNPLPRWPLESPVSTARVCLSLSMASAT</sequence>
<dbReference type="InterPro" id="IPR046960">
    <property type="entry name" value="PPR_At4g14850-like_plant"/>
</dbReference>
<dbReference type="PANTHER" id="PTHR47926:SF471">
    <property type="entry name" value="DYW DOMAIN-CONTAINING PROTEIN"/>
    <property type="match status" value="1"/>
</dbReference>
<keyword evidence="6" id="KW-1185">Reference proteome</keyword>
<dbReference type="Gene3D" id="1.25.40.10">
    <property type="entry name" value="Tetratricopeptide repeat domain"/>
    <property type="match status" value="4"/>
</dbReference>
<keyword evidence="3" id="KW-0809">Transit peptide</keyword>
<evidence type="ECO:0000256" key="3">
    <source>
        <dbReference type="ARBA" id="ARBA00022946"/>
    </source>
</evidence>
<evidence type="ECO:0000313" key="6">
    <source>
        <dbReference type="Proteomes" id="UP000825729"/>
    </source>
</evidence>
<feature type="repeat" description="PPR" evidence="4">
    <location>
        <begin position="270"/>
        <end position="304"/>
    </location>
</feature>
<dbReference type="EMBL" id="JAINDJ010000004">
    <property type="protein sequence ID" value="KAG9450066.1"/>
    <property type="molecule type" value="Genomic_DNA"/>
</dbReference>
<reference evidence="5 6" key="1">
    <citation type="submission" date="2021-07" db="EMBL/GenBank/DDBJ databases">
        <title>The Aristolochia fimbriata genome: insights into angiosperm evolution, floral development and chemical biosynthesis.</title>
        <authorList>
            <person name="Jiao Y."/>
        </authorList>
    </citation>
    <scope>NUCLEOTIDE SEQUENCE [LARGE SCALE GENOMIC DNA]</scope>
    <source>
        <strain evidence="5">IBCAS-2021</strain>
        <tissue evidence="5">Leaf</tissue>
    </source>
</reference>
<dbReference type="InterPro" id="IPR011990">
    <property type="entry name" value="TPR-like_helical_dom_sf"/>
</dbReference>
<protein>
    <recommendedName>
        <fullName evidence="7">Pentatricopeptide repeat-containing protein</fullName>
    </recommendedName>
</protein>
<feature type="repeat" description="PPR" evidence="4">
    <location>
        <begin position="371"/>
        <end position="405"/>
    </location>
</feature>
<dbReference type="GO" id="GO:0003723">
    <property type="term" value="F:RNA binding"/>
    <property type="evidence" value="ECO:0007669"/>
    <property type="project" value="InterPro"/>
</dbReference>
<proteinExistence type="inferred from homology"/>
<dbReference type="PANTHER" id="PTHR47926">
    <property type="entry name" value="PENTATRICOPEPTIDE REPEAT-CONTAINING PROTEIN"/>
    <property type="match status" value="1"/>
</dbReference>
<name>A0AAV7ENR3_ARIFI</name>
<comment type="similarity">
    <text evidence="1">Belongs to the PPR family. PCMP-H subfamily.</text>
</comment>